<keyword evidence="2" id="KW-0503">Monooxygenase</keyword>
<gene>
    <name evidence="4" type="ORF">OAN307_c27510</name>
</gene>
<organism evidence="4 5">
    <name type="scientific">Octadecabacter antarcticus 307</name>
    <dbReference type="NCBI Taxonomy" id="391626"/>
    <lineage>
        <taxon>Bacteria</taxon>
        <taxon>Pseudomonadati</taxon>
        <taxon>Pseudomonadota</taxon>
        <taxon>Alphaproteobacteria</taxon>
        <taxon>Rhodobacterales</taxon>
        <taxon>Roseobacteraceae</taxon>
        <taxon>Octadecabacter</taxon>
    </lineage>
</organism>
<dbReference type="KEGG" id="oat:OAN307_c27510"/>
<dbReference type="GO" id="GO:0004497">
    <property type="term" value="F:monooxygenase activity"/>
    <property type="evidence" value="ECO:0007669"/>
    <property type="project" value="UniProtKB-KW"/>
</dbReference>
<dbReference type="STRING" id="391626.OAN307_c27510"/>
<evidence type="ECO:0000256" key="1">
    <source>
        <dbReference type="ARBA" id="ARBA00023002"/>
    </source>
</evidence>
<dbReference type="HOGENOM" id="CLU_009665_19_5_5"/>
<dbReference type="InterPro" id="IPR036188">
    <property type="entry name" value="FAD/NAD-bd_sf"/>
</dbReference>
<dbReference type="SUPFAM" id="SSF51905">
    <property type="entry name" value="FAD/NAD(P)-binding domain"/>
    <property type="match status" value="1"/>
</dbReference>
<reference evidence="4 5" key="1">
    <citation type="journal article" date="2013" name="PLoS ONE">
        <title>Poles Apart: Arctic and Antarctic Octadecabacter strains Share High Genome Plasticity and a New Type of Xanthorhodopsin.</title>
        <authorList>
            <person name="Vollmers J."/>
            <person name="Voget S."/>
            <person name="Dietrich S."/>
            <person name="Gollnow K."/>
            <person name="Smits M."/>
            <person name="Meyer K."/>
            <person name="Brinkhoff T."/>
            <person name="Simon M."/>
            <person name="Daniel R."/>
        </authorList>
    </citation>
    <scope>NUCLEOTIDE SEQUENCE [LARGE SCALE GENOMIC DNA]</scope>
    <source>
        <strain evidence="4 5">307</strain>
    </source>
</reference>
<evidence type="ECO:0000259" key="3">
    <source>
        <dbReference type="Pfam" id="PF01494"/>
    </source>
</evidence>
<dbReference type="PANTHER" id="PTHR13789:SF309">
    <property type="entry name" value="PUTATIVE (AFU_ORTHOLOGUE AFUA_6G14510)-RELATED"/>
    <property type="match status" value="1"/>
</dbReference>
<dbReference type="AlphaFoldDB" id="M9R7X0"/>
<dbReference type="Gene3D" id="3.50.50.60">
    <property type="entry name" value="FAD/NAD(P)-binding domain"/>
    <property type="match status" value="1"/>
</dbReference>
<dbReference type="EMBL" id="CP003740">
    <property type="protein sequence ID" value="AGI68327.1"/>
    <property type="molecule type" value="Genomic_DNA"/>
</dbReference>
<dbReference type="InterPro" id="IPR002938">
    <property type="entry name" value="FAD-bd"/>
</dbReference>
<dbReference type="PRINTS" id="PR00420">
    <property type="entry name" value="RNGMNOXGNASE"/>
</dbReference>
<feature type="domain" description="FAD-binding" evidence="3">
    <location>
        <begin position="23"/>
        <end position="320"/>
    </location>
</feature>
<dbReference type="eggNOG" id="COG0654">
    <property type="taxonomic scope" value="Bacteria"/>
</dbReference>
<evidence type="ECO:0000256" key="2">
    <source>
        <dbReference type="ARBA" id="ARBA00023033"/>
    </source>
</evidence>
<evidence type="ECO:0000313" key="4">
    <source>
        <dbReference type="EMBL" id="AGI68327.1"/>
    </source>
</evidence>
<name>M9R7X0_9RHOB</name>
<evidence type="ECO:0000313" key="5">
    <source>
        <dbReference type="Proteomes" id="UP000005307"/>
    </source>
</evidence>
<protein>
    <submittedName>
        <fullName evidence="4">Putative FAD dependent oxidoreductase</fullName>
    </submittedName>
</protein>
<dbReference type="Pfam" id="PF01494">
    <property type="entry name" value="FAD_binding_3"/>
    <property type="match status" value="1"/>
</dbReference>
<dbReference type="InterPro" id="IPR050493">
    <property type="entry name" value="FAD-dep_Monooxygenase_BioMet"/>
</dbReference>
<accession>M9R7X0</accession>
<sequence length="396" mass="42931">MQKHDVRSDGASSASSNLSGKRVVVIGAGIGGLTAALAFAQRGADVHVYEQASALNEVGAGIQLAPNGARVLAALGLADDMDHRSIIAQAVMPTDALSGKVIAQFDLSSQVPPYRFFHRAALVDLIAQAAQTQGVDISFGVRVESIAKDGALNTNIGKIPCDLCVGADGIHSISRLFLGNTAEPEFTGQVAWRATIAAKDVAPVARIWMAPNRHVVTYPLTDNTLNIVAVQERDTWAEEGWKHADNPENLRAAFDDVCPELREILSHVSETYLWGLFRHPVVKRWHNDRLVVLGDAAHPTLPFLAQGANLAIEDGYVLARCCDEIDDLDAALSRFQLLRRARVSRTIAAANANARNYHLSGIRRRVAHTGLKTLGLIAPNTFLKRLDWLYGYDVTK</sequence>
<dbReference type="Proteomes" id="UP000005307">
    <property type="component" value="Chromosome"/>
</dbReference>
<keyword evidence="5" id="KW-1185">Reference proteome</keyword>
<dbReference type="PANTHER" id="PTHR13789">
    <property type="entry name" value="MONOOXYGENASE"/>
    <property type="match status" value="1"/>
</dbReference>
<keyword evidence="1" id="KW-0560">Oxidoreductase</keyword>
<dbReference type="GO" id="GO:0071949">
    <property type="term" value="F:FAD binding"/>
    <property type="evidence" value="ECO:0007669"/>
    <property type="project" value="InterPro"/>
</dbReference>
<proteinExistence type="predicted"/>
<dbReference type="SUPFAM" id="SSF54373">
    <property type="entry name" value="FAD-linked reductases, C-terminal domain"/>
    <property type="match status" value="1"/>
</dbReference>